<dbReference type="AlphaFoldDB" id="A0A2A4TA74"/>
<proteinExistence type="predicted"/>
<evidence type="ECO:0000313" key="2">
    <source>
        <dbReference type="EMBL" id="PCI30438.1"/>
    </source>
</evidence>
<dbReference type="InterPro" id="IPR036866">
    <property type="entry name" value="RibonucZ/Hydroxyglut_hydro"/>
</dbReference>
<reference evidence="3" key="1">
    <citation type="submission" date="2017-08" db="EMBL/GenBank/DDBJ databases">
        <title>A dynamic microbial community with high functional redundancy inhabits the cold, oxic subseafloor aquifer.</title>
        <authorList>
            <person name="Tully B.J."/>
            <person name="Wheat C.G."/>
            <person name="Glazer B.T."/>
            <person name="Huber J.A."/>
        </authorList>
    </citation>
    <scope>NUCLEOTIDE SEQUENCE [LARGE SCALE GENOMIC DNA]</scope>
</reference>
<dbReference type="InterPro" id="IPR045761">
    <property type="entry name" value="ODP_dom"/>
</dbReference>
<dbReference type="Gene3D" id="3.60.15.10">
    <property type="entry name" value="Ribonuclease Z/Hydroxyacylglutathione hydrolase-like"/>
    <property type="match status" value="1"/>
</dbReference>
<dbReference type="Proteomes" id="UP000218113">
    <property type="component" value="Unassembled WGS sequence"/>
</dbReference>
<evidence type="ECO:0000313" key="3">
    <source>
        <dbReference type="Proteomes" id="UP000218113"/>
    </source>
</evidence>
<organism evidence="2 3">
    <name type="scientific">SAR324 cluster bacterium</name>
    <dbReference type="NCBI Taxonomy" id="2024889"/>
    <lineage>
        <taxon>Bacteria</taxon>
        <taxon>Deltaproteobacteria</taxon>
        <taxon>SAR324 cluster</taxon>
    </lineage>
</organism>
<accession>A0A2A4TA74</accession>
<comment type="caution">
    <text evidence="2">The sequence shown here is derived from an EMBL/GenBank/DDBJ whole genome shotgun (WGS) entry which is preliminary data.</text>
</comment>
<gene>
    <name evidence="2" type="ORF">COB67_01970</name>
</gene>
<dbReference type="InterPro" id="IPR001279">
    <property type="entry name" value="Metallo-B-lactamas"/>
</dbReference>
<dbReference type="EMBL" id="NVSR01000005">
    <property type="protein sequence ID" value="PCI30438.1"/>
    <property type="molecule type" value="Genomic_DNA"/>
</dbReference>
<dbReference type="PANTHER" id="PTHR43041">
    <property type="entry name" value="HYDROLASE, METALLO-BETA-LACTAMASE SUPERFAMILY"/>
    <property type="match status" value="1"/>
</dbReference>
<name>A0A2A4TA74_9DELT</name>
<dbReference type="SUPFAM" id="SSF56281">
    <property type="entry name" value="Metallo-hydrolase/oxidoreductase"/>
    <property type="match status" value="1"/>
</dbReference>
<dbReference type="SMART" id="SM00849">
    <property type="entry name" value="Lactamase_B"/>
    <property type="match status" value="1"/>
</dbReference>
<feature type="domain" description="Metallo-beta-lactamase" evidence="1">
    <location>
        <begin position="30"/>
        <end position="220"/>
    </location>
</feature>
<evidence type="ECO:0000259" key="1">
    <source>
        <dbReference type="SMART" id="SM00849"/>
    </source>
</evidence>
<sequence>MKNHHVLYKKGDCRWTVLHRDPEKYDELLDSNEYLITVGNKHMLLDPGGFAIFPSVLSTLVQMINPQDIELIFASHQDPDIASSLSLWKEIKPEIKCHVSWLWENFVPHFGGDAETYVPIPDKGHKIDLNGHIFETVPAHHMHSAGNFHLYDREAKILFSGDTGAAFLPNDQRYLFVDDFEAHTPYIDYFHRRWFGSNEHKNDWCERVSEMDIELLCPQHGAIYFGDNVKRFIDWLYKLNVGSANNRGNKL</sequence>
<dbReference type="PANTHER" id="PTHR43041:SF1">
    <property type="entry name" value="METALLO-BETA-LACTAMASE DOMAIN-CONTAINING PROTEIN"/>
    <property type="match status" value="1"/>
</dbReference>
<dbReference type="CDD" id="cd07709">
    <property type="entry name" value="flavodiiron_proteins_MBL-fold"/>
    <property type="match status" value="1"/>
</dbReference>
<protein>
    <submittedName>
        <fullName evidence="2">Flavoprotein</fullName>
    </submittedName>
</protein>
<dbReference type="Pfam" id="PF19583">
    <property type="entry name" value="ODP"/>
    <property type="match status" value="1"/>
</dbReference>